<name>A0A225NRT6_9RHOB</name>
<evidence type="ECO:0008006" key="3">
    <source>
        <dbReference type="Google" id="ProtNLM"/>
    </source>
</evidence>
<comment type="caution">
    <text evidence="1">The sequence shown here is derived from an EMBL/GenBank/DDBJ whole genome shotgun (WGS) entry which is preliminary data.</text>
</comment>
<dbReference type="AlphaFoldDB" id="A0A225NRT6"/>
<evidence type="ECO:0000313" key="2">
    <source>
        <dbReference type="Proteomes" id="UP000215377"/>
    </source>
</evidence>
<reference evidence="1 2" key="1">
    <citation type="submission" date="2013-04" db="EMBL/GenBank/DDBJ databases">
        <title>Oceanicola sp. 22II1-22F33 Genome Sequencing.</title>
        <authorList>
            <person name="Lai Q."/>
            <person name="Li G."/>
            <person name="Shao Z."/>
        </authorList>
    </citation>
    <scope>NUCLEOTIDE SEQUENCE [LARGE SCALE GENOMIC DNA]</scope>
    <source>
        <strain evidence="1 2">22II1-22F33</strain>
    </source>
</reference>
<evidence type="ECO:0000313" key="1">
    <source>
        <dbReference type="EMBL" id="OWU77555.1"/>
    </source>
</evidence>
<dbReference type="Proteomes" id="UP000215377">
    <property type="component" value="Unassembled WGS sequence"/>
</dbReference>
<dbReference type="RefSeq" id="WP_088648181.1">
    <property type="nucleotide sequence ID" value="NZ_AQQR01000001.1"/>
</dbReference>
<accession>A0A225NRT6</accession>
<protein>
    <recommendedName>
        <fullName evidence="3">DUF883 domain-containing protein</fullName>
    </recommendedName>
</protein>
<dbReference type="OrthoDB" id="5966597at2"/>
<organism evidence="1 2">
    <name type="scientific">Marinibacterium profundimaris</name>
    <dbReference type="NCBI Taxonomy" id="1679460"/>
    <lineage>
        <taxon>Bacteria</taxon>
        <taxon>Pseudomonadati</taxon>
        <taxon>Pseudomonadota</taxon>
        <taxon>Alphaproteobacteria</taxon>
        <taxon>Rhodobacterales</taxon>
        <taxon>Paracoccaceae</taxon>
        <taxon>Marinibacterium</taxon>
    </lineage>
</organism>
<proteinExistence type="predicted"/>
<keyword evidence="2" id="KW-1185">Reference proteome</keyword>
<sequence length="123" mass="13161">MSSKSDLESEVAALKKQLAQIRDQSSHVADRLAERANGYVGDAVNSGRSRAQAAYQNGVQTAQDAYETGVQTAHDLAVDTAVRAREAEDTMANTIRERPFLSVGLAFAAGMVLCRMSSAGRRS</sequence>
<dbReference type="EMBL" id="AQQR01000001">
    <property type="protein sequence ID" value="OWU77555.1"/>
    <property type="molecule type" value="Genomic_DNA"/>
</dbReference>
<gene>
    <name evidence="1" type="ORF">ATO3_02355</name>
</gene>